<keyword evidence="1" id="KW-0812">Transmembrane</keyword>
<feature type="transmembrane region" description="Helical" evidence="1">
    <location>
        <begin position="513"/>
        <end position="531"/>
    </location>
</feature>
<accession>A0A0R1LNR3</accession>
<dbReference type="AlphaFoldDB" id="A0A0R1LNR3"/>
<feature type="transmembrane region" description="Helical" evidence="1">
    <location>
        <begin position="276"/>
        <end position="294"/>
    </location>
</feature>
<feature type="transmembrane region" description="Helical" evidence="1">
    <location>
        <begin position="131"/>
        <end position="156"/>
    </location>
</feature>
<feature type="transmembrane region" description="Helical" evidence="1">
    <location>
        <begin position="467"/>
        <end position="485"/>
    </location>
</feature>
<dbReference type="Proteomes" id="UP000051160">
    <property type="component" value="Unassembled WGS sequence"/>
</dbReference>
<evidence type="ECO:0000313" key="2">
    <source>
        <dbReference type="EMBL" id="KRK97510.1"/>
    </source>
</evidence>
<evidence type="ECO:0000313" key="3">
    <source>
        <dbReference type="Proteomes" id="UP000051160"/>
    </source>
</evidence>
<keyword evidence="1" id="KW-1133">Transmembrane helix</keyword>
<feature type="transmembrane region" description="Helical" evidence="1">
    <location>
        <begin position="301"/>
        <end position="322"/>
    </location>
</feature>
<feature type="transmembrane region" description="Helical" evidence="1">
    <location>
        <begin position="395"/>
        <end position="420"/>
    </location>
</feature>
<sequence>MTQSNRTAQTGYLTRMYLRRDRIAIIIWLLGIVGGVGSGASKIIGLSGDDKQVASLVTALDTPSMSALFGPFTAVKPYTTASIFAASMMVFTGLLLAIMNIFFAIRNTRAQEDNGVLEMVRAHSVGRQSSLLATLYELIIVNVISGLLMGVTLQGINMSGADTSGNWLFGFGLAAFGMMFGALTLLLAQFASNARGATTMSYSLLGLLYILRAMTDVQNVKYTWWTVFGWVEKIDPYGKNRLSPIVMMLGLSIIVLMVTFIVSAERDLGSGLLPDRPGRATASGLLIGPISLIFRLERTSLIAWVIGIAIYGTSMGTLFNTIGDMMHSSPMVAKIIGPAAAASVGKTMTLQFAALMSVVMAIGASVPAIAAMLRLNSDEQKGWLESMHARSVSRFHLFGAYTLVGAVSGILTLFAGTFGMALGGQGAEHAISVARLMRSFWGFAPSVLVVVGVVAVLLGLLPRYQQVAWIIPVYGLLSIYLGGLLDFPEWTKKLTPYGWINKVPLKAVAWDQVGWLVLLSVILILVGYGLYKRRDLVEN</sequence>
<proteinExistence type="predicted"/>
<dbReference type="STRING" id="1423776.FD04_GL001539"/>
<dbReference type="OrthoDB" id="2014935at2"/>
<organism evidence="2 3">
    <name type="scientific">Secundilactobacillus odoratitofui DSM 19909 = JCM 15043</name>
    <dbReference type="NCBI Taxonomy" id="1423776"/>
    <lineage>
        <taxon>Bacteria</taxon>
        <taxon>Bacillati</taxon>
        <taxon>Bacillota</taxon>
        <taxon>Bacilli</taxon>
        <taxon>Lactobacillales</taxon>
        <taxon>Lactobacillaceae</taxon>
        <taxon>Secundilactobacillus</taxon>
    </lineage>
</organism>
<feature type="transmembrane region" description="Helical" evidence="1">
    <location>
        <begin position="23"/>
        <end position="44"/>
    </location>
</feature>
<gene>
    <name evidence="2" type="ORF">FD04_GL001539</name>
</gene>
<dbReference type="PATRIC" id="fig|1423776.4.peg.1557"/>
<dbReference type="EMBL" id="AZEE01000029">
    <property type="protein sequence ID" value="KRK97510.1"/>
    <property type="molecule type" value="Genomic_DNA"/>
</dbReference>
<name>A0A0R1LNR3_9LACO</name>
<protein>
    <submittedName>
        <fullName evidence="2">ABC transporter, permease protein</fullName>
    </submittedName>
</protein>
<feature type="transmembrane region" description="Helical" evidence="1">
    <location>
        <begin position="81"/>
        <end position="105"/>
    </location>
</feature>
<keyword evidence="3" id="KW-1185">Reference proteome</keyword>
<feature type="transmembrane region" description="Helical" evidence="1">
    <location>
        <begin position="440"/>
        <end position="460"/>
    </location>
</feature>
<feature type="transmembrane region" description="Helical" evidence="1">
    <location>
        <begin position="168"/>
        <end position="188"/>
    </location>
</feature>
<evidence type="ECO:0000256" key="1">
    <source>
        <dbReference type="SAM" id="Phobius"/>
    </source>
</evidence>
<feature type="transmembrane region" description="Helical" evidence="1">
    <location>
        <begin position="242"/>
        <end position="264"/>
    </location>
</feature>
<comment type="caution">
    <text evidence="2">The sequence shown here is derived from an EMBL/GenBank/DDBJ whole genome shotgun (WGS) entry which is preliminary data.</text>
</comment>
<dbReference type="RefSeq" id="WP_056948442.1">
    <property type="nucleotide sequence ID" value="NZ_AZEE01000029.1"/>
</dbReference>
<feature type="transmembrane region" description="Helical" evidence="1">
    <location>
        <begin position="352"/>
        <end position="375"/>
    </location>
</feature>
<reference evidence="2 3" key="1">
    <citation type="journal article" date="2015" name="Genome Announc.">
        <title>Expanding the biotechnology potential of lactobacilli through comparative genomics of 213 strains and associated genera.</title>
        <authorList>
            <person name="Sun Z."/>
            <person name="Harris H.M."/>
            <person name="McCann A."/>
            <person name="Guo C."/>
            <person name="Argimon S."/>
            <person name="Zhang W."/>
            <person name="Yang X."/>
            <person name="Jeffery I.B."/>
            <person name="Cooney J.C."/>
            <person name="Kagawa T.F."/>
            <person name="Liu W."/>
            <person name="Song Y."/>
            <person name="Salvetti E."/>
            <person name="Wrobel A."/>
            <person name="Rasinkangas P."/>
            <person name="Parkhill J."/>
            <person name="Rea M.C."/>
            <person name="O'Sullivan O."/>
            <person name="Ritari J."/>
            <person name="Douillard F.P."/>
            <person name="Paul Ross R."/>
            <person name="Yang R."/>
            <person name="Briner A.E."/>
            <person name="Felis G.E."/>
            <person name="de Vos W.M."/>
            <person name="Barrangou R."/>
            <person name="Klaenhammer T.R."/>
            <person name="Caufield P.W."/>
            <person name="Cui Y."/>
            <person name="Zhang H."/>
            <person name="O'Toole P.W."/>
        </authorList>
    </citation>
    <scope>NUCLEOTIDE SEQUENCE [LARGE SCALE GENOMIC DNA]</scope>
    <source>
        <strain evidence="2 3">DSM 19909</strain>
    </source>
</reference>
<keyword evidence="1" id="KW-0472">Membrane</keyword>